<evidence type="ECO:0000256" key="3">
    <source>
        <dbReference type="ARBA" id="ARBA00022692"/>
    </source>
</evidence>
<evidence type="ECO:0000256" key="4">
    <source>
        <dbReference type="ARBA" id="ARBA00022989"/>
    </source>
</evidence>
<dbReference type="PROSITE" id="PS50005">
    <property type="entry name" value="TPR"/>
    <property type="match status" value="1"/>
</dbReference>
<feature type="repeat" description="TPR" evidence="9">
    <location>
        <begin position="986"/>
        <end position="1019"/>
    </location>
</feature>
<keyword evidence="6" id="KW-1015">Disulfide bond</keyword>
<feature type="compositionally biased region" description="Polar residues" evidence="10">
    <location>
        <begin position="778"/>
        <end position="788"/>
    </location>
</feature>
<evidence type="ECO:0000259" key="11">
    <source>
        <dbReference type="Pfam" id="PF05279"/>
    </source>
</evidence>
<dbReference type="SUPFAM" id="SSF48452">
    <property type="entry name" value="TPR-like"/>
    <property type="match status" value="1"/>
</dbReference>
<dbReference type="PANTHER" id="PTHR12366:SF33">
    <property type="entry name" value="ASPARTYL_ASPARAGINYL BETA-HYDROXYLASE"/>
    <property type="match status" value="1"/>
</dbReference>
<dbReference type="Proteomes" id="UP000250572">
    <property type="component" value="Unassembled WGS sequence"/>
</dbReference>
<evidence type="ECO:0000313" key="12">
    <source>
        <dbReference type="EMBL" id="PWA32831.1"/>
    </source>
</evidence>
<dbReference type="Pfam" id="PF13432">
    <property type="entry name" value="TPR_16"/>
    <property type="match status" value="2"/>
</dbReference>
<proteinExistence type="predicted"/>
<comment type="subcellular location">
    <subcellularLocation>
        <location evidence="8">Endomembrane system</location>
        <topology evidence="8">Single-pass membrane protein</topology>
    </subcellularLocation>
    <subcellularLocation>
        <location evidence="1">Membrane</location>
        <topology evidence="1">Single-pass type II membrane protein</topology>
    </subcellularLocation>
</comment>
<keyword evidence="7" id="KW-0325">Glycoprotein</keyword>
<feature type="compositionally biased region" description="Basic and acidic residues" evidence="10">
    <location>
        <begin position="794"/>
        <end position="804"/>
    </location>
</feature>
<dbReference type="GO" id="GO:0016020">
    <property type="term" value="C:membrane"/>
    <property type="evidence" value="ECO:0007669"/>
    <property type="project" value="UniProtKB-SubCell"/>
</dbReference>
<dbReference type="AlphaFoldDB" id="A0A315WAP3"/>
<keyword evidence="9" id="KW-0802">TPR repeat</keyword>
<dbReference type="InterPro" id="IPR019734">
    <property type="entry name" value="TPR_rpt"/>
</dbReference>
<feature type="region of interest" description="Disordered" evidence="10">
    <location>
        <begin position="425"/>
        <end position="613"/>
    </location>
</feature>
<evidence type="ECO:0000256" key="9">
    <source>
        <dbReference type="PROSITE-ProRule" id="PRU00339"/>
    </source>
</evidence>
<evidence type="ECO:0000256" key="10">
    <source>
        <dbReference type="SAM" id="MobiDB-lite"/>
    </source>
</evidence>
<accession>A0A315WAP3</accession>
<evidence type="ECO:0000256" key="5">
    <source>
        <dbReference type="ARBA" id="ARBA00023136"/>
    </source>
</evidence>
<feature type="compositionally biased region" description="Low complexity" evidence="10">
    <location>
        <begin position="699"/>
        <end position="713"/>
    </location>
</feature>
<name>A0A315WAP3_GAMAF</name>
<dbReference type="GO" id="GO:0005783">
    <property type="term" value="C:endoplasmic reticulum"/>
    <property type="evidence" value="ECO:0007669"/>
    <property type="project" value="TreeGrafter"/>
</dbReference>
<keyword evidence="3" id="KW-0812">Transmembrane</keyword>
<keyword evidence="5" id="KW-0472">Membrane</keyword>
<organism evidence="12 13">
    <name type="scientific">Gambusia affinis</name>
    <name type="common">Western mosquitofish</name>
    <name type="synonym">Heterandria affinis</name>
    <dbReference type="NCBI Taxonomy" id="33528"/>
    <lineage>
        <taxon>Eukaryota</taxon>
        <taxon>Metazoa</taxon>
        <taxon>Chordata</taxon>
        <taxon>Craniata</taxon>
        <taxon>Vertebrata</taxon>
        <taxon>Euteleostomi</taxon>
        <taxon>Actinopterygii</taxon>
        <taxon>Neopterygii</taxon>
        <taxon>Teleostei</taxon>
        <taxon>Neoteleostei</taxon>
        <taxon>Acanthomorphata</taxon>
        <taxon>Ovalentaria</taxon>
        <taxon>Atherinomorphae</taxon>
        <taxon>Cyprinodontiformes</taxon>
        <taxon>Poeciliidae</taxon>
        <taxon>Poeciliinae</taxon>
        <taxon>Gambusia</taxon>
    </lineage>
</organism>
<feature type="region of interest" description="Disordered" evidence="10">
    <location>
        <begin position="694"/>
        <end position="814"/>
    </location>
</feature>
<dbReference type="EMBL" id="NHOQ01000126">
    <property type="protein sequence ID" value="PWA32831.1"/>
    <property type="molecule type" value="Genomic_DNA"/>
</dbReference>
<keyword evidence="2" id="KW-0597">Phosphoprotein</keyword>
<dbReference type="GO" id="GO:0062101">
    <property type="term" value="F:peptidyl-aspartic acid 3-dioxygenase activity"/>
    <property type="evidence" value="ECO:0007669"/>
    <property type="project" value="InterPro"/>
</dbReference>
<sequence length="1135" mass="129486">MCLSCSSFTQGTSCHSTDLTCDQVTSSDCMAPTRLERRTEEENQTQGRSAASQALLERLWVLSALIINRVRFRTGFWLGFCCFVISELLLEEEEELFPLHQQLSELQVAGGSVWFWFCSGPTRSAWWAMQRCASSQPPVEEIHAEEEEEEEEDREVFQEMGGVNEEQVGPVEEASAREPEPVLVLTRRSPNGQLLVSAADISVLNSCSLFLVQPDGQPDPGPAGSSLGSGPVEDRFWSISLCSDGRPAPVEHKNGKRAEAGPGAADGGPRFSMFTWLVVMALLGVWSSVAVFYFDIVDYDRVLARAQEFRMNFSEVLQGLTKDGGRSANAESLEEVLNILAEEGSDWIYGFFTFLYDVVSPPAQRGEEEEEEEEGREASTDDVEVKGVILDLQNQERVERQRTEKERSERERLIKEREKLSQGRAEKERLEKERIQRERVSKEKAEKERIEREQLIKERERIAKQKKQLEKEKNDKEKSEKEQLDKDKAEKERLERIAKERERMAKEKSEKEKIDRATKEKEERERIARERPNWAQEKERSEKDLAVRKEREQTMKERENQERDKLEKQSRQKELMERQRLAREKALQEKMEAERLAKEKQRNATKNDMKRRDLPERKYNASKALAPAAIRRDKMKKPVSLRWKRRPRELQNQRRTVLEPRRHQPLDLRTWSLKSKLPFLCRRWTTAILFQTTRQNPDSATVSTRTSTRTRAVLSGSNQSVFVPEEEPGSIDTTGVLVEENQPEETEGESGRYQTSSKLSQEAEAEKPPKAEPEPEPQTGSTRPTESRQAADGAAEKAAEEQKDKAKKKKPKLLNKIDKSIKSEIDAAERLRKKVEETTGRHFLFLDDPRSADQTLPPPPLPQGNLDLALKAFDSLVQQHPLSPRARYGKAQVGSGKGGAAPGPVLVRNMVSSRQVQDDLADKLRSNDLLQSAINTYGEAAELPDVTSDLLRAALKRRAERQQFLGRMRGSLATLQKLVDAFPDDVGLRNDLGVAHLLLGDNKGAKKVYEEVLAVAPSNGFAKVHYGFILKAENKIAESIPYLREGLESGEPGTDDGRFYFHLGDALQRVGDDSAYQWYERGHQRGHFASVWQRSLYNVEGLKAQPWWTPQETGYVDLVRVRCRDDAYWTARGRF</sequence>
<dbReference type="InterPro" id="IPR039038">
    <property type="entry name" value="ASPH"/>
</dbReference>
<evidence type="ECO:0000256" key="1">
    <source>
        <dbReference type="ARBA" id="ARBA00004606"/>
    </source>
</evidence>
<dbReference type="PANTHER" id="PTHR12366">
    <property type="entry name" value="ASPARTYL/ASPARAGINYL BETA-HYDROXYLASE"/>
    <property type="match status" value="1"/>
</dbReference>
<evidence type="ECO:0000313" key="13">
    <source>
        <dbReference type="Proteomes" id="UP000250572"/>
    </source>
</evidence>
<dbReference type="InterPro" id="IPR007943">
    <property type="entry name" value="Asp-B-hydro/Triadin_dom"/>
</dbReference>
<feature type="compositionally biased region" description="Basic and acidic residues" evidence="10">
    <location>
        <begin position="764"/>
        <end position="773"/>
    </location>
</feature>
<keyword evidence="4" id="KW-1133">Transmembrane helix</keyword>
<evidence type="ECO:0000256" key="8">
    <source>
        <dbReference type="ARBA" id="ARBA00037847"/>
    </source>
</evidence>
<dbReference type="Pfam" id="PF05279">
    <property type="entry name" value="Asp-B-Hydro_N"/>
    <property type="match status" value="1"/>
</dbReference>
<evidence type="ECO:0000256" key="6">
    <source>
        <dbReference type="ARBA" id="ARBA00023157"/>
    </source>
</evidence>
<feature type="domain" description="Aspartyl beta-hydroxylase/Triadin" evidence="11">
    <location>
        <begin position="271"/>
        <end position="305"/>
    </location>
</feature>
<protein>
    <recommendedName>
        <fullName evidence="11">Aspartyl beta-hydroxylase/Triadin domain-containing protein</fullName>
    </recommendedName>
</protein>
<feature type="region of interest" description="Disordered" evidence="10">
    <location>
        <begin position="362"/>
        <end position="382"/>
    </location>
</feature>
<dbReference type="InterPro" id="IPR011990">
    <property type="entry name" value="TPR-like_helical_dom_sf"/>
</dbReference>
<reference evidence="12 13" key="1">
    <citation type="journal article" date="2018" name="G3 (Bethesda)">
        <title>A High-Quality Reference Genome for the Invasive Mosquitofish Gambusia affinis Using a Chicago Library.</title>
        <authorList>
            <person name="Hoffberg S.L."/>
            <person name="Troendle N.J."/>
            <person name="Glenn T.C."/>
            <person name="Mahmud O."/>
            <person name="Louha S."/>
            <person name="Chalopin D."/>
            <person name="Bennetzen J.L."/>
            <person name="Mauricio R."/>
        </authorList>
    </citation>
    <scope>NUCLEOTIDE SEQUENCE [LARGE SCALE GENOMIC DNA]</scope>
    <source>
        <strain evidence="12">NE01/NJP1002.9</strain>
        <tissue evidence="12">Muscle</tissue>
    </source>
</reference>
<keyword evidence="13" id="KW-1185">Reference proteome</keyword>
<evidence type="ECO:0000256" key="7">
    <source>
        <dbReference type="ARBA" id="ARBA00023180"/>
    </source>
</evidence>
<gene>
    <name evidence="12" type="ORF">CCH79_00019313</name>
</gene>
<dbReference type="Gene3D" id="1.25.40.10">
    <property type="entry name" value="Tetratricopeptide repeat domain"/>
    <property type="match status" value="1"/>
</dbReference>
<comment type="caution">
    <text evidence="12">The sequence shown here is derived from an EMBL/GenBank/DDBJ whole genome shotgun (WGS) entry which is preliminary data.</text>
</comment>
<evidence type="ECO:0000256" key="2">
    <source>
        <dbReference type="ARBA" id="ARBA00022553"/>
    </source>
</evidence>